<dbReference type="OrthoDB" id="9807426at2"/>
<comment type="similarity">
    <text evidence="4">In the N-terminal section; belongs to the acetate CoA ligase alpha subunit family.</text>
</comment>
<dbReference type="Gene3D" id="3.40.50.720">
    <property type="entry name" value="NAD(P)-binding Rossmann-like Domain"/>
    <property type="match status" value="1"/>
</dbReference>
<name>A0A5C7EU68_9PROT</name>
<evidence type="ECO:0000256" key="5">
    <source>
        <dbReference type="PROSITE-ProRule" id="PRU00409"/>
    </source>
</evidence>
<keyword evidence="8" id="KW-0808">Transferase</keyword>
<dbReference type="CDD" id="cd04301">
    <property type="entry name" value="NAT_SF"/>
    <property type="match status" value="1"/>
</dbReference>
<dbReference type="PANTHER" id="PTHR43334">
    <property type="entry name" value="ACETATE--COA LIGASE [ADP-FORMING]"/>
    <property type="match status" value="1"/>
</dbReference>
<organism evidence="8 9">
    <name type="scientific">Pelomicrobium methylotrophicum</name>
    <dbReference type="NCBI Taxonomy" id="2602750"/>
    <lineage>
        <taxon>Bacteria</taxon>
        <taxon>Pseudomonadati</taxon>
        <taxon>Pseudomonadota</taxon>
        <taxon>Hydrogenophilia</taxon>
        <taxon>Hydrogenophilia incertae sedis</taxon>
        <taxon>Pelomicrobium</taxon>
    </lineage>
</organism>
<dbReference type="PANTHER" id="PTHR43334:SF1">
    <property type="entry name" value="3-HYDROXYPROPIONATE--COA LIGASE [ADP-FORMING]"/>
    <property type="match status" value="1"/>
</dbReference>
<evidence type="ECO:0000256" key="4">
    <source>
        <dbReference type="ARBA" id="ARBA00060888"/>
    </source>
</evidence>
<keyword evidence="1 8" id="KW-0436">Ligase</keyword>
<dbReference type="Proteomes" id="UP000321201">
    <property type="component" value="Unassembled WGS sequence"/>
</dbReference>
<dbReference type="Pfam" id="PF13380">
    <property type="entry name" value="CoA_binding_2"/>
    <property type="match status" value="1"/>
</dbReference>
<dbReference type="InterPro" id="IPR016181">
    <property type="entry name" value="Acyl_CoA_acyltransferase"/>
</dbReference>
<dbReference type="SUPFAM" id="SSF51735">
    <property type="entry name" value="NAD(P)-binding Rossmann-fold domains"/>
    <property type="match status" value="1"/>
</dbReference>
<dbReference type="EMBL" id="VPFL01000011">
    <property type="protein sequence ID" value="TXF11758.1"/>
    <property type="molecule type" value="Genomic_DNA"/>
</dbReference>
<dbReference type="InterPro" id="IPR016102">
    <property type="entry name" value="Succinyl-CoA_synth-like"/>
</dbReference>
<dbReference type="GO" id="GO:0016747">
    <property type="term" value="F:acyltransferase activity, transferring groups other than amino-acyl groups"/>
    <property type="evidence" value="ECO:0007669"/>
    <property type="project" value="InterPro"/>
</dbReference>
<evidence type="ECO:0000313" key="8">
    <source>
        <dbReference type="EMBL" id="TXF11758.1"/>
    </source>
</evidence>
<dbReference type="Pfam" id="PF19045">
    <property type="entry name" value="Ligase_CoA_2"/>
    <property type="match status" value="1"/>
</dbReference>
<keyword evidence="2 5" id="KW-0547">Nucleotide-binding</keyword>
<keyword evidence="3 5" id="KW-0067">ATP-binding</keyword>
<dbReference type="InParanoid" id="A0A5C7EU68"/>
<dbReference type="Gene3D" id="3.30.1490.20">
    <property type="entry name" value="ATP-grasp fold, A domain"/>
    <property type="match status" value="1"/>
</dbReference>
<keyword evidence="9" id="KW-1185">Reference proteome</keyword>
<gene>
    <name evidence="8" type="ORF">FR698_08880</name>
</gene>
<dbReference type="Pfam" id="PF13607">
    <property type="entry name" value="Succ_CoA_lig"/>
    <property type="match status" value="1"/>
</dbReference>
<dbReference type="SUPFAM" id="SSF56059">
    <property type="entry name" value="Glutathione synthetase ATP-binding domain-like"/>
    <property type="match status" value="1"/>
</dbReference>
<dbReference type="GO" id="GO:0046872">
    <property type="term" value="F:metal ion binding"/>
    <property type="evidence" value="ECO:0007669"/>
    <property type="project" value="InterPro"/>
</dbReference>
<reference evidence="8 9" key="1">
    <citation type="submission" date="2019-08" db="EMBL/GenBank/DDBJ databases">
        <title>Pelomicrobium methylotrophicum gen. nov., sp. nov. a moderately thermophilic, facultatively anaerobic, lithoautotrophic and methylotrophic bacterium isolated from a terrestrial mud volcano.</title>
        <authorList>
            <person name="Slobodkina G.B."/>
            <person name="Merkel A.Y."/>
            <person name="Slobodkin A.I."/>
        </authorList>
    </citation>
    <scope>NUCLEOTIDE SEQUENCE [LARGE SCALE GENOMIC DNA]</scope>
    <source>
        <strain evidence="8 9">SM250</strain>
    </source>
</reference>
<evidence type="ECO:0000259" key="7">
    <source>
        <dbReference type="PROSITE" id="PS51186"/>
    </source>
</evidence>
<dbReference type="InterPro" id="IPR036291">
    <property type="entry name" value="NAD(P)-bd_dom_sf"/>
</dbReference>
<dbReference type="InterPro" id="IPR032875">
    <property type="entry name" value="Succ_CoA_lig_flav_dom"/>
</dbReference>
<dbReference type="Gene3D" id="3.40.630.30">
    <property type="match status" value="1"/>
</dbReference>
<dbReference type="InterPro" id="IPR011761">
    <property type="entry name" value="ATP-grasp"/>
</dbReference>
<dbReference type="FunFam" id="3.30.1490.20:FF:000020">
    <property type="entry name" value="Protein lysine acetyltransferase"/>
    <property type="match status" value="1"/>
</dbReference>
<dbReference type="InterPro" id="IPR003781">
    <property type="entry name" value="CoA-bd"/>
</dbReference>
<evidence type="ECO:0000256" key="2">
    <source>
        <dbReference type="ARBA" id="ARBA00022741"/>
    </source>
</evidence>
<proteinExistence type="inferred from homology"/>
<dbReference type="GO" id="GO:0005524">
    <property type="term" value="F:ATP binding"/>
    <property type="evidence" value="ECO:0007669"/>
    <property type="project" value="UniProtKB-UniRule"/>
</dbReference>
<dbReference type="FunCoup" id="A0A5C7EU68">
    <property type="interactions" value="61"/>
</dbReference>
<comment type="caution">
    <text evidence="8">The sequence shown here is derived from an EMBL/GenBank/DDBJ whole genome shotgun (WGS) entry which is preliminary data.</text>
</comment>
<dbReference type="InterPro" id="IPR051538">
    <property type="entry name" value="Acyl-CoA_Synth/Transferase"/>
</dbReference>
<evidence type="ECO:0000256" key="3">
    <source>
        <dbReference type="ARBA" id="ARBA00022840"/>
    </source>
</evidence>
<dbReference type="Pfam" id="PF13302">
    <property type="entry name" value="Acetyltransf_3"/>
    <property type="match status" value="1"/>
</dbReference>
<dbReference type="InterPro" id="IPR000182">
    <property type="entry name" value="GNAT_dom"/>
</dbReference>
<dbReference type="SUPFAM" id="SSF52210">
    <property type="entry name" value="Succinyl-CoA synthetase domains"/>
    <property type="match status" value="2"/>
</dbReference>
<dbReference type="Gene3D" id="3.30.470.20">
    <property type="entry name" value="ATP-grasp fold, B domain"/>
    <property type="match status" value="1"/>
</dbReference>
<feature type="domain" description="ATP-grasp" evidence="6">
    <location>
        <begin position="496"/>
        <end position="532"/>
    </location>
</feature>
<dbReference type="InterPro" id="IPR013815">
    <property type="entry name" value="ATP_grasp_subdomain_1"/>
</dbReference>
<feature type="domain" description="N-acetyltransferase" evidence="7">
    <location>
        <begin position="738"/>
        <end position="893"/>
    </location>
</feature>
<evidence type="ECO:0000313" key="9">
    <source>
        <dbReference type="Proteomes" id="UP000321201"/>
    </source>
</evidence>
<dbReference type="AlphaFoldDB" id="A0A5C7EU68"/>
<dbReference type="PROSITE" id="PS50975">
    <property type="entry name" value="ATP_GRASP"/>
    <property type="match status" value="1"/>
</dbReference>
<dbReference type="Pfam" id="PF13549">
    <property type="entry name" value="ATP-grasp_5"/>
    <property type="match status" value="1"/>
</dbReference>
<evidence type="ECO:0000259" key="6">
    <source>
        <dbReference type="PROSITE" id="PS50975"/>
    </source>
</evidence>
<sequence>MPTEKHYLTRLFAPRSVAIVGASERPGAAGNVIMKNLLAGRFDGAIYPVNPNHARLFGHRCHASVEEIGPSVDLAVIATPAATVPEIIAACGRKGIRAALIVSGGFSLPQGARLLQETMAAARAGGVRILGPACLGLMRPAAGVNLTYSRFQARPGAIALVSQSGALTNAILDWAHGEKVGFSSVITLGDGADVGFGEILDYLAWDVATESILLYLEGVMAPRRFVSALRMAARAKPVIVLKTGRDPAAYRAAVAHSGALVGTDDVFDAVLRRAGAVRVRTFSQLFSAAKCLSARYRPCGNRLAIVTNGGGAGIIAADWATSVGIEVPGLAQATLQYLEKALPLGWSRGNPLDLTGEAGEEHYRIAVRACLEDSSVDGLLVILTPQVTTRPDRVAEVVIETARDFRKPVVGCWMGGEEVEEGRRLFSHARLPVFRTPEPAVEAFSHIATHHRNQQLLIQVPAPTSQAGRPDTEGARLVIENALAENRKMLSEMESKSLLAAFCIPVTRTVAARSVQEAIVVAQQMGFPLVMKVNSPDVVHKTDVGGVKLNIATVRQLRAAFNEIMANVTARLPQARIDGVTLQPMILKPNGRELMVGIATDRVFGPVITFAAGGMAAELMGDRAVCLPPLNTVLVKDLIERTRVAQMLKPFRNLPAINMEALTAVLLRVSEMASELPWLRALDINPLIVDENGAIAVDARAAVDCLVPGPGTRYAHMAICPYPAHLVQRWNLTDGTEITIRPIRPEDARLLQEFVRNLSEESRYFRFISTVQELSPRTVARLTQIDYDREMALIAVVTEGDREVELGAARYVTNPDGETCEFALVVADAWQGRGIGTKLMHSLMEVARTNGLKAMIGDVLANNINMLKLMEKLGFTIVNHPEDPSLKRVRKLL</sequence>
<dbReference type="Gene3D" id="3.40.50.261">
    <property type="entry name" value="Succinyl-CoA synthetase domains"/>
    <property type="match status" value="2"/>
</dbReference>
<dbReference type="SMART" id="SM00881">
    <property type="entry name" value="CoA_binding"/>
    <property type="match status" value="1"/>
</dbReference>
<evidence type="ECO:0000256" key="1">
    <source>
        <dbReference type="ARBA" id="ARBA00022598"/>
    </source>
</evidence>
<dbReference type="SUPFAM" id="SSF55729">
    <property type="entry name" value="Acyl-CoA N-acyltransferases (Nat)"/>
    <property type="match status" value="1"/>
</dbReference>
<dbReference type="InterPro" id="IPR043938">
    <property type="entry name" value="Ligase_CoA_dom"/>
</dbReference>
<accession>A0A5C7EU68</accession>
<dbReference type="PROSITE" id="PS51186">
    <property type="entry name" value="GNAT"/>
    <property type="match status" value="1"/>
</dbReference>
<protein>
    <submittedName>
        <fullName evidence="8">Bifunctional acetate--CoA ligase family protein/GNAT family N-acetyltransferase</fullName>
    </submittedName>
</protein>
<dbReference type="GO" id="GO:0043758">
    <property type="term" value="F:acetate-CoA ligase (ADP-forming) activity"/>
    <property type="evidence" value="ECO:0007669"/>
    <property type="project" value="InterPro"/>
</dbReference>